<dbReference type="PROSITE" id="PS00332">
    <property type="entry name" value="SOD_CU_ZN_2"/>
    <property type="match status" value="1"/>
</dbReference>
<name>A0A7W5CBV1_9BACL</name>
<organism evidence="6 7">
    <name type="scientific">Paenibacillus endophyticus</name>
    <dbReference type="NCBI Taxonomy" id="1294268"/>
    <lineage>
        <taxon>Bacteria</taxon>
        <taxon>Bacillati</taxon>
        <taxon>Bacillota</taxon>
        <taxon>Bacilli</taxon>
        <taxon>Bacillales</taxon>
        <taxon>Paenibacillaceae</taxon>
        <taxon>Paenibacillus</taxon>
    </lineage>
</organism>
<keyword evidence="3" id="KW-0862">Zinc</keyword>
<feature type="chain" id="PRO_5030875063" description="Superoxide dismutase [Cu-Zn]" evidence="4">
    <location>
        <begin position="22"/>
        <end position="176"/>
    </location>
</feature>
<evidence type="ECO:0000256" key="2">
    <source>
        <dbReference type="ARBA" id="ARBA00024900"/>
    </source>
</evidence>
<feature type="signal peptide" evidence="4">
    <location>
        <begin position="1"/>
        <end position="21"/>
    </location>
</feature>
<dbReference type="EMBL" id="JACHXW010000019">
    <property type="protein sequence ID" value="MBB3154846.1"/>
    <property type="molecule type" value="Genomic_DNA"/>
</dbReference>
<gene>
    <name evidence="6" type="ORF">FHS16_004928</name>
</gene>
<dbReference type="EC" id="1.15.1.1" evidence="3"/>
<comment type="catalytic activity">
    <reaction evidence="3">
        <text>2 superoxide + 2 H(+) = H2O2 + O2</text>
        <dbReference type="Rhea" id="RHEA:20696"/>
        <dbReference type="ChEBI" id="CHEBI:15378"/>
        <dbReference type="ChEBI" id="CHEBI:15379"/>
        <dbReference type="ChEBI" id="CHEBI:16240"/>
        <dbReference type="ChEBI" id="CHEBI:18421"/>
        <dbReference type="EC" id="1.15.1.1"/>
    </reaction>
</comment>
<evidence type="ECO:0000256" key="3">
    <source>
        <dbReference type="RuleBase" id="RU000393"/>
    </source>
</evidence>
<evidence type="ECO:0000256" key="1">
    <source>
        <dbReference type="ARBA" id="ARBA00010457"/>
    </source>
</evidence>
<dbReference type="InterPro" id="IPR036423">
    <property type="entry name" value="SOD-like_Cu/Zn_dom_sf"/>
</dbReference>
<comment type="cofactor">
    <cofactor evidence="3">
        <name>Zn(2+)</name>
        <dbReference type="ChEBI" id="CHEBI:29105"/>
    </cofactor>
    <text evidence="3">Binds 1 zinc ion per subunit.</text>
</comment>
<feature type="domain" description="Superoxide dismutase copper/zinc binding" evidence="5">
    <location>
        <begin position="44"/>
        <end position="175"/>
    </location>
</feature>
<keyword evidence="3" id="KW-0479">Metal-binding</keyword>
<comment type="function">
    <text evidence="2">Destroys radicals which are normally produced within the cells and which are toxic to biological systems. May play a role in favoring mycobacterial survival in phagocytes.</text>
</comment>
<keyword evidence="4" id="KW-0732">Signal</keyword>
<accession>A0A7W5CBV1</accession>
<protein>
    <recommendedName>
        <fullName evidence="3">Superoxide dismutase [Cu-Zn]</fullName>
        <ecNumber evidence="3">1.15.1.1</ecNumber>
    </recommendedName>
</protein>
<comment type="caution">
    <text evidence="6">The sequence shown here is derived from an EMBL/GenBank/DDBJ whole genome shotgun (WGS) entry which is preliminary data.</text>
</comment>
<keyword evidence="3" id="KW-0186">Copper</keyword>
<dbReference type="InterPro" id="IPR018152">
    <property type="entry name" value="SOD_Cu/Zn_BS"/>
</dbReference>
<dbReference type="Proteomes" id="UP000518605">
    <property type="component" value="Unassembled WGS sequence"/>
</dbReference>
<dbReference type="SUPFAM" id="SSF49329">
    <property type="entry name" value="Cu,Zn superoxide dismutase-like"/>
    <property type="match status" value="1"/>
</dbReference>
<dbReference type="PANTHER" id="PTHR10003">
    <property type="entry name" value="SUPEROXIDE DISMUTASE CU-ZN -RELATED"/>
    <property type="match status" value="1"/>
</dbReference>
<dbReference type="Pfam" id="PF00080">
    <property type="entry name" value="Sod_Cu"/>
    <property type="match status" value="1"/>
</dbReference>
<dbReference type="GO" id="GO:0005507">
    <property type="term" value="F:copper ion binding"/>
    <property type="evidence" value="ECO:0007669"/>
    <property type="project" value="InterPro"/>
</dbReference>
<evidence type="ECO:0000313" key="6">
    <source>
        <dbReference type="EMBL" id="MBB3154846.1"/>
    </source>
</evidence>
<evidence type="ECO:0000256" key="4">
    <source>
        <dbReference type="SAM" id="SignalP"/>
    </source>
</evidence>
<reference evidence="6 7" key="1">
    <citation type="submission" date="2020-08" db="EMBL/GenBank/DDBJ databases">
        <title>Genomic Encyclopedia of Type Strains, Phase III (KMG-III): the genomes of soil and plant-associated and newly described type strains.</title>
        <authorList>
            <person name="Whitman W."/>
        </authorList>
    </citation>
    <scope>NUCLEOTIDE SEQUENCE [LARGE SCALE GENOMIC DNA]</scope>
    <source>
        <strain evidence="6 7">CECT 8234</strain>
    </source>
</reference>
<dbReference type="RefSeq" id="WP_183568983.1">
    <property type="nucleotide sequence ID" value="NZ_CBCSLB010000019.1"/>
</dbReference>
<keyword evidence="3 6" id="KW-0560">Oxidoreductase</keyword>
<sequence>MKKIFMIVCLLLLTQAAGAAAAMTNSEPTALLIPIINGEGKQIGSAQLVQKADKVFVHIEAEKLAPGKHGVHFHSVGKCDTPDFKSAGDHYNPGGKQHGFNNPKGYHNGDLPNIEVGANGKVIADIASADVTLLKDKPNSLLKEGGTSLIIHEKADDYTTDPSGNSGNRVACGIIS</sequence>
<dbReference type="GO" id="GO:0004784">
    <property type="term" value="F:superoxide dismutase activity"/>
    <property type="evidence" value="ECO:0007669"/>
    <property type="project" value="UniProtKB-EC"/>
</dbReference>
<evidence type="ECO:0000259" key="5">
    <source>
        <dbReference type="Pfam" id="PF00080"/>
    </source>
</evidence>
<comment type="similarity">
    <text evidence="1 3">Belongs to the Cu-Zn superoxide dismutase family.</text>
</comment>
<dbReference type="InterPro" id="IPR001424">
    <property type="entry name" value="SOD_Cu_Zn_dom"/>
</dbReference>
<keyword evidence="7" id="KW-1185">Reference proteome</keyword>
<dbReference type="AlphaFoldDB" id="A0A7W5CBV1"/>
<dbReference type="CDD" id="cd00305">
    <property type="entry name" value="Cu-Zn_Superoxide_Dismutase"/>
    <property type="match status" value="1"/>
</dbReference>
<evidence type="ECO:0000313" key="7">
    <source>
        <dbReference type="Proteomes" id="UP000518605"/>
    </source>
</evidence>
<dbReference type="Gene3D" id="2.60.40.200">
    <property type="entry name" value="Superoxide dismutase, copper/zinc binding domain"/>
    <property type="match status" value="1"/>
</dbReference>
<dbReference type="InterPro" id="IPR024134">
    <property type="entry name" value="SOD_Cu/Zn_/chaperone"/>
</dbReference>
<comment type="cofactor">
    <cofactor evidence="3">
        <name>Cu cation</name>
        <dbReference type="ChEBI" id="CHEBI:23378"/>
    </cofactor>
    <text evidence="3">Binds 1 copper ion per subunit.</text>
</comment>
<proteinExistence type="inferred from homology"/>